<evidence type="ECO:0000313" key="2">
    <source>
        <dbReference type="Proteomes" id="UP000185639"/>
    </source>
</evidence>
<gene>
    <name evidence="1" type="ORF">SAMN05421686_10732</name>
</gene>
<dbReference type="Proteomes" id="UP000185639">
    <property type="component" value="Unassembled WGS sequence"/>
</dbReference>
<accession>A0A1N7NIA4</accession>
<dbReference type="EMBL" id="FTOH01000007">
    <property type="protein sequence ID" value="SIS97991.1"/>
    <property type="molecule type" value="Genomic_DNA"/>
</dbReference>
<dbReference type="RefSeq" id="WP_076516305.1">
    <property type="nucleotide sequence ID" value="NZ_FTOH01000007.1"/>
</dbReference>
<evidence type="ECO:0000313" key="1">
    <source>
        <dbReference type="EMBL" id="SIS97991.1"/>
    </source>
</evidence>
<proteinExistence type="predicted"/>
<protein>
    <submittedName>
        <fullName evidence="1">Uncharacterized protein</fullName>
    </submittedName>
</protein>
<dbReference type="AlphaFoldDB" id="A0A1N7NIA4"/>
<organism evidence="1 2">
    <name type="scientific">Thalassolituus maritimus</name>
    <dbReference type="NCBI Taxonomy" id="484498"/>
    <lineage>
        <taxon>Bacteria</taxon>
        <taxon>Pseudomonadati</taxon>
        <taxon>Pseudomonadota</taxon>
        <taxon>Gammaproteobacteria</taxon>
        <taxon>Oceanospirillales</taxon>
        <taxon>Oceanospirillaceae</taxon>
        <taxon>Thalassolituus</taxon>
    </lineage>
</organism>
<dbReference type="STRING" id="484498.SAMN05421686_10732"/>
<reference evidence="2" key="1">
    <citation type="submission" date="2017-01" db="EMBL/GenBank/DDBJ databases">
        <authorList>
            <person name="Varghese N."/>
            <person name="Submissions S."/>
        </authorList>
    </citation>
    <scope>NUCLEOTIDE SEQUENCE [LARGE SCALE GENOMIC DNA]</scope>
    <source>
        <strain evidence="2">DSM 24913</strain>
    </source>
</reference>
<sequence>MDFLDQIKSGASSMWGDVVTTGREYVSEAWADTKQDFLGGNPVAKAEAEKTAAAIPGAQDSRVAGKGVGATPKGGINWSAVGVGVAVLALVLK</sequence>
<keyword evidence="2" id="KW-1185">Reference proteome</keyword>
<name>A0A1N7NIA4_9GAMM</name>